<dbReference type="Pfam" id="PF01483">
    <property type="entry name" value="P_proprotein"/>
    <property type="match status" value="1"/>
</dbReference>
<sequence length="1159" mass="124873">MRLFLTLLFTAALASCVLAQTWEPLKTDNFSGQRRIHPKTSLTVSTDGEALRNLLFNAPHERNVPADNSNATLILPLPDGGSARYRIVAYDIAEAPALAKYPNIRTWYGLNVDNPAQSIFLDWTERGFHASVRGGGTEAFFVDPLHRRSTDQYQVYRKSDFDPDQVAPFTCHTEHGNLVEEDLPETTNKALGDCELMQYRTTMTATGEYSNYHGATSSAQSGLVQSAIVTTVNRVNQVFTRDISLRLLLVGNNDLLYNYDPDTDPFPVNDVSSLINQNTSYTTGIIGNNNYDYGHIVTQANGGGIASLRASCIDSRKAAGATSRPNPEGDPFDIDYVAHEMGHNFGGNHTQNNSCNYSSSAGMEPGSASSIMGYAGICTPNVQNQSDDYFHGRSIEEMTTHFELGSGGCGTIINTSLNNPVVTAQSDETIPAGTPFVLKSAATGNGTLSYNWEQYDAEQGDVMPPVGTNVEGPLFRSFDPVASTERFFPNLPDVIDGVDPTWEATPTVSRNMSFRATVINYNASYGCASEDDINITVDASDRPFVVTDPNNGNQWSAGQTAQVQWDVAETNGAPYNSQIVDVLLSTDGGATFQTLLTDASNNGLAQVTVPAQTSSNARIMVRSKDNVFYNVSQQDFSIVSSAGAPAIGLTSLSPLNYTECFTDSEELTFDFVTSSAGGATAPITWSVTNLPAGVSQSYSLNPIRPGGSFSLTLDGLSSLPNGTSQLTLVGNSTDGQLSESITIEKTSGGSVAGPTTIAPTGADVDLRPVLQSAVVGSSTYDIQLANTPDFSTLLYSVTNATTPELSIPDYLSGNTVYYWRVRTRVDCGISQWSEASFVTADCRVFGSTAAPAVIDDGPAVQIATMDLTVPVAGTITDVDLYQLDVEHTYIEDLNVDLIHPDGTEVRVWARECDGQNNMFISFDDESTETTYPCPPVAGGFFPPSADPLTDFDNKDAAGTWTLSVTDNANRDGGFLNGFSVKICLENAALPVSFLEFNAEGKKNYVALDWVTESESGNYGFFVERSQQGANAGAWDVLGFVAAGTDYRYDDRTALPHTDYLYRLRQQDLDGRVTYSEVRTARFGESSDVVNLFPNPTSGNIQYRLVGADADLPYELIDINGRILEKGLLATGGGTISLDTRVAGVYLVRVAGGTFRVVKL</sequence>
<dbReference type="Gene3D" id="2.60.40.10">
    <property type="entry name" value="Immunoglobulins"/>
    <property type="match status" value="2"/>
</dbReference>
<keyword evidence="3" id="KW-0732">Signal</keyword>
<keyword evidence="2" id="KW-0378">Hydrolase</keyword>
<evidence type="ECO:0000313" key="6">
    <source>
        <dbReference type="Proteomes" id="UP000321907"/>
    </source>
</evidence>
<name>A0A5C7F9D0_9BACT</name>
<proteinExistence type="predicted"/>
<dbReference type="PROSITE" id="PS51257">
    <property type="entry name" value="PROKAR_LIPOPROTEIN"/>
    <property type="match status" value="1"/>
</dbReference>
<dbReference type="SUPFAM" id="SSF49785">
    <property type="entry name" value="Galactose-binding domain-like"/>
    <property type="match status" value="1"/>
</dbReference>
<evidence type="ECO:0000256" key="1">
    <source>
        <dbReference type="ARBA" id="ARBA00022670"/>
    </source>
</evidence>
<dbReference type="InterPro" id="IPR002884">
    <property type="entry name" value="P_dom"/>
</dbReference>
<dbReference type="Pfam" id="PF13583">
    <property type="entry name" value="Reprolysin_4"/>
    <property type="match status" value="1"/>
</dbReference>
<dbReference type="SUPFAM" id="SSF55486">
    <property type="entry name" value="Metalloproteases ('zincins'), catalytic domain"/>
    <property type="match status" value="1"/>
</dbReference>
<accession>A0A5C7F9D0</accession>
<dbReference type="GO" id="GO:0008237">
    <property type="term" value="F:metallopeptidase activity"/>
    <property type="evidence" value="ECO:0007669"/>
    <property type="project" value="InterPro"/>
</dbReference>
<dbReference type="InterPro" id="IPR024079">
    <property type="entry name" value="MetalloPept_cat_dom_sf"/>
</dbReference>
<comment type="caution">
    <text evidence="5">The sequence shown here is derived from an EMBL/GenBank/DDBJ whole genome shotgun (WGS) entry which is preliminary data.</text>
</comment>
<dbReference type="Gene3D" id="2.60.120.260">
    <property type="entry name" value="Galactose-binding domain-like"/>
    <property type="match status" value="1"/>
</dbReference>
<dbReference type="InterPro" id="IPR013783">
    <property type="entry name" value="Ig-like_fold"/>
</dbReference>
<dbReference type="NCBIfam" id="TIGR04183">
    <property type="entry name" value="Por_Secre_tail"/>
    <property type="match status" value="1"/>
</dbReference>
<dbReference type="GO" id="GO:0006508">
    <property type="term" value="P:proteolysis"/>
    <property type="evidence" value="ECO:0007669"/>
    <property type="project" value="UniProtKB-KW"/>
</dbReference>
<dbReference type="OrthoDB" id="9792152at2"/>
<dbReference type="RefSeq" id="WP_147932518.1">
    <property type="nucleotide sequence ID" value="NZ_VOXD01000042.1"/>
</dbReference>
<evidence type="ECO:0000256" key="3">
    <source>
        <dbReference type="SAM" id="SignalP"/>
    </source>
</evidence>
<feature type="chain" id="PRO_5022842336" evidence="3">
    <location>
        <begin position="20"/>
        <end position="1159"/>
    </location>
</feature>
<dbReference type="EMBL" id="VOXD01000042">
    <property type="protein sequence ID" value="TXF85988.1"/>
    <property type="molecule type" value="Genomic_DNA"/>
</dbReference>
<gene>
    <name evidence="5" type="ORF">FUA23_19825</name>
</gene>
<dbReference type="AlphaFoldDB" id="A0A5C7F9D0"/>
<evidence type="ECO:0000313" key="5">
    <source>
        <dbReference type="EMBL" id="TXF85988.1"/>
    </source>
</evidence>
<feature type="signal peptide" evidence="3">
    <location>
        <begin position="1"/>
        <end position="19"/>
    </location>
</feature>
<dbReference type="InterPro" id="IPR026444">
    <property type="entry name" value="Secre_tail"/>
</dbReference>
<feature type="domain" description="P/Homo B" evidence="4">
    <location>
        <begin position="837"/>
        <end position="988"/>
    </location>
</feature>
<reference evidence="5 6" key="1">
    <citation type="submission" date="2019-08" db="EMBL/GenBank/DDBJ databases">
        <title>Lewinella sp. strain SSH13 Genome sequencing and assembly.</title>
        <authorList>
            <person name="Kim I."/>
        </authorList>
    </citation>
    <scope>NUCLEOTIDE SEQUENCE [LARGE SCALE GENOMIC DNA]</scope>
    <source>
        <strain evidence="5 6">SSH13</strain>
    </source>
</reference>
<organism evidence="5 6">
    <name type="scientific">Neolewinella aurantiaca</name>
    <dbReference type="NCBI Taxonomy" id="2602767"/>
    <lineage>
        <taxon>Bacteria</taxon>
        <taxon>Pseudomonadati</taxon>
        <taxon>Bacteroidota</taxon>
        <taxon>Saprospiria</taxon>
        <taxon>Saprospirales</taxon>
        <taxon>Lewinellaceae</taxon>
        <taxon>Neolewinella</taxon>
    </lineage>
</organism>
<evidence type="ECO:0000256" key="2">
    <source>
        <dbReference type="ARBA" id="ARBA00022801"/>
    </source>
</evidence>
<dbReference type="GO" id="GO:0004252">
    <property type="term" value="F:serine-type endopeptidase activity"/>
    <property type="evidence" value="ECO:0007669"/>
    <property type="project" value="InterPro"/>
</dbReference>
<dbReference type="InterPro" id="IPR008979">
    <property type="entry name" value="Galactose-bd-like_sf"/>
</dbReference>
<protein>
    <submittedName>
        <fullName evidence="5">T9SS type A sorting domain-containing protein</fullName>
    </submittedName>
</protein>
<keyword evidence="1" id="KW-0645">Protease</keyword>
<dbReference type="Gene3D" id="3.40.390.10">
    <property type="entry name" value="Collagenase (Catalytic Domain)"/>
    <property type="match status" value="1"/>
</dbReference>
<dbReference type="PROSITE" id="PS51829">
    <property type="entry name" value="P_HOMO_B"/>
    <property type="match status" value="1"/>
</dbReference>
<evidence type="ECO:0000259" key="4">
    <source>
        <dbReference type="PROSITE" id="PS51829"/>
    </source>
</evidence>
<keyword evidence="6" id="KW-1185">Reference proteome</keyword>
<dbReference type="Proteomes" id="UP000321907">
    <property type="component" value="Unassembled WGS sequence"/>
</dbReference>